<dbReference type="InterPro" id="IPR013786">
    <property type="entry name" value="AcylCoA_DH/ox_N"/>
</dbReference>
<dbReference type="Gene3D" id="1.10.540.10">
    <property type="entry name" value="Acyl-CoA dehydrogenase/oxidase, N-terminal domain"/>
    <property type="match status" value="1"/>
</dbReference>
<dbReference type="Pfam" id="PF02770">
    <property type="entry name" value="Acyl-CoA_dh_M"/>
    <property type="match status" value="1"/>
</dbReference>
<name>A0A937HGK2_9PROT</name>
<dbReference type="AlphaFoldDB" id="A0A937HGK2"/>
<dbReference type="Proteomes" id="UP000785783">
    <property type="component" value="Unassembled WGS sequence"/>
</dbReference>
<evidence type="ECO:0000256" key="5">
    <source>
        <dbReference type="ARBA" id="ARBA00023002"/>
    </source>
</evidence>
<keyword evidence="5 6" id="KW-0560">Oxidoreductase</keyword>
<dbReference type="Pfam" id="PF00441">
    <property type="entry name" value="Acyl-CoA_dh_1"/>
    <property type="match status" value="1"/>
</dbReference>
<dbReference type="Gene3D" id="1.20.140.10">
    <property type="entry name" value="Butyryl-CoA Dehydrogenase, subunit A, domain 3"/>
    <property type="match status" value="1"/>
</dbReference>
<dbReference type="InterPro" id="IPR037069">
    <property type="entry name" value="AcylCoA_DH/ox_N_sf"/>
</dbReference>
<dbReference type="PANTHER" id="PTHR43884">
    <property type="entry name" value="ACYL-COA DEHYDROGENASE"/>
    <property type="match status" value="1"/>
</dbReference>
<organism evidence="10 11">
    <name type="scientific">PS1 clade bacterium</name>
    <dbReference type="NCBI Taxonomy" id="2175152"/>
    <lineage>
        <taxon>Bacteria</taxon>
        <taxon>Pseudomonadati</taxon>
        <taxon>Pseudomonadota</taxon>
        <taxon>Alphaproteobacteria</taxon>
        <taxon>PS1 clade</taxon>
    </lineage>
</organism>
<reference evidence="10" key="1">
    <citation type="submission" date="2020-10" db="EMBL/GenBank/DDBJ databases">
        <title>Microbiome of the Black Sea water column analyzed by genome centric metagenomics.</title>
        <authorList>
            <person name="Cabello-Yeves P.J."/>
            <person name="Callieri C."/>
            <person name="Picazo A."/>
            <person name="Mehrshad M."/>
            <person name="Haro-Moreno J.M."/>
            <person name="Roda-Garcia J."/>
            <person name="Dzembekova N."/>
            <person name="Slabakova V."/>
            <person name="Slabakova N."/>
            <person name="Moncheva S."/>
            <person name="Rodriguez-Valera F."/>
        </authorList>
    </citation>
    <scope>NUCLEOTIDE SEQUENCE</scope>
    <source>
        <strain evidence="10">BS307-5m-G5</strain>
    </source>
</reference>
<keyword evidence="4 6" id="KW-0274">FAD</keyword>
<protein>
    <submittedName>
        <fullName evidence="10">Acyl-CoA dehydrogenase family protein</fullName>
    </submittedName>
</protein>
<dbReference type="InterPro" id="IPR009100">
    <property type="entry name" value="AcylCoA_DH/oxidase_NM_dom_sf"/>
</dbReference>
<evidence type="ECO:0000313" key="10">
    <source>
        <dbReference type="EMBL" id="MBL6761267.1"/>
    </source>
</evidence>
<dbReference type="Pfam" id="PF02771">
    <property type="entry name" value="Acyl-CoA_dh_N"/>
    <property type="match status" value="1"/>
</dbReference>
<keyword evidence="3 6" id="KW-0285">Flavoprotein</keyword>
<comment type="caution">
    <text evidence="10">The sequence shown here is derived from an EMBL/GenBank/DDBJ whole genome shotgun (WGS) entry which is preliminary data.</text>
</comment>
<dbReference type="CDD" id="cd00567">
    <property type="entry name" value="ACAD"/>
    <property type="match status" value="1"/>
</dbReference>
<dbReference type="GO" id="GO:0050660">
    <property type="term" value="F:flavin adenine dinucleotide binding"/>
    <property type="evidence" value="ECO:0007669"/>
    <property type="project" value="InterPro"/>
</dbReference>
<evidence type="ECO:0000313" key="11">
    <source>
        <dbReference type="Proteomes" id="UP000785783"/>
    </source>
</evidence>
<accession>A0A937HGK2</accession>
<feature type="domain" description="Acyl-CoA oxidase/dehydrogenase middle" evidence="8">
    <location>
        <begin position="133"/>
        <end position="203"/>
    </location>
</feature>
<comment type="cofactor">
    <cofactor evidence="1 6">
        <name>FAD</name>
        <dbReference type="ChEBI" id="CHEBI:57692"/>
    </cofactor>
</comment>
<evidence type="ECO:0000256" key="1">
    <source>
        <dbReference type="ARBA" id="ARBA00001974"/>
    </source>
</evidence>
<gene>
    <name evidence="10" type="ORF">ISQ19_01045</name>
</gene>
<dbReference type="InterPro" id="IPR006091">
    <property type="entry name" value="Acyl-CoA_Oxase/DH_mid-dom"/>
</dbReference>
<feature type="domain" description="Acyl-CoA dehydrogenase/oxidase N-terminal" evidence="9">
    <location>
        <begin position="6"/>
        <end position="120"/>
    </location>
</feature>
<evidence type="ECO:0000256" key="6">
    <source>
        <dbReference type="RuleBase" id="RU362125"/>
    </source>
</evidence>
<dbReference type="InterPro" id="IPR009075">
    <property type="entry name" value="AcylCo_DH/oxidase_C"/>
</dbReference>
<dbReference type="GO" id="GO:0003995">
    <property type="term" value="F:acyl-CoA dehydrogenase activity"/>
    <property type="evidence" value="ECO:0007669"/>
    <property type="project" value="TreeGrafter"/>
</dbReference>
<dbReference type="PANTHER" id="PTHR43884:SF20">
    <property type="entry name" value="ACYL-COA DEHYDROGENASE FADE28"/>
    <property type="match status" value="1"/>
</dbReference>
<evidence type="ECO:0000259" key="9">
    <source>
        <dbReference type="Pfam" id="PF02771"/>
    </source>
</evidence>
<dbReference type="SUPFAM" id="SSF47203">
    <property type="entry name" value="Acyl-CoA dehydrogenase C-terminal domain-like"/>
    <property type="match status" value="1"/>
</dbReference>
<comment type="similarity">
    <text evidence="2 6">Belongs to the acyl-CoA dehydrogenase family.</text>
</comment>
<dbReference type="Gene3D" id="2.40.110.10">
    <property type="entry name" value="Butyryl-CoA Dehydrogenase, subunit A, domain 2"/>
    <property type="match status" value="1"/>
</dbReference>
<sequence>MALVLTEEQTMLRDMAKDFFTEQVPVTNLRKLRDEEDDLGYDKDVWAQIVELGFAGILIPEEHGGTGFGPMGLGIVMTEAGRTLAASPLYSTAVLGAGLILAAGSEAQKAALLPKIAAGEMLTALALEETNHHNPVNVAMAAEKSGDGYKLSGEKKFVIDGHIADTLIVVARTGGQAGETQGLSMFLVDAKAKGVTITRTHMVDSRNAAIVAFDGVEVGADAALGAIGAAYPELENVLDLGRACIAAEMLGGAEAVFDTTLEYLKERKQFGVIIGTFQALKHRAAEMFCEVEICRSVVLEALSALDERRNDIPRASSLAKARVGEAARLITNEGVQMHGGIGMTDAVDMGLYLKRARVQAQMLGGSNFHRARYADLGGY</sequence>
<evidence type="ECO:0000256" key="4">
    <source>
        <dbReference type="ARBA" id="ARBA00022827"/>
    </source>
</evidence>
<dbReference type="SUPFAM" id="SSF56645">
    <property type="entry name" value="Acyl-CoA dehydrogenase NM domain-like"/>
    <property type="match status" value="1"/>
</dbReference>
<evidence type="ECO:0000259" key="8">
    <source>
        <dbReference type="Pfam" id="PF02770"/>
    </source>
</evidence>
<dbReference type="InterPro" id="IPR046373">
    <property type="entry name" value="Acyl-CoA_Oxase/DH_mid-dom_sf"/>
</dbReference>
<feature type="domain" description="Acyl-CoA dehydrogenase/oxidase C-terminal" evidence="7">
    <location>
        <begin position="237"/>
        <end position="373"/>
    </location>
</feature>
<proteinExistence type="inferred from homology"/>
<dbReference type="InterPro" id="IPR036250">
    <property type="entry name" value="AcylCo_DH-like_C"/>
</dbReference>
<dbReference type="EMBL" id="JADHOK010000006">
    <property type="protein sequence ID" value="MBL6761267.1"/>
    <property type="molecule type" value="Genomic_DNA"/>
</dbReference>
<evidence type="ECO:0000256" key="3">
    <source>
        <dbReference type="ARBA" id="ARBA00022630"/>
    </source>
</evidence>
<evidence type="ECO:0000256" key="2">
    <source>
        <dbReference type="ARBA" id="ARBA00009347"/>
    </source>
</evidence>
<evidence type="ECO:0000259" key="7">
    <source>
        <dbReference type="Pfam" id="PF00441"/>
    </source>
</evidence>